<dbReference type="AlphaFoldDB" id="A0A9D1IP10"/>
<evidence type="ECO:0008006" key="4">
    <source>
        <dbReference type="Google" id="ProtNLM"/>
    </source>
</evidence>
<comment type="caution">
    <text evidence="2">The sequence shown here is derived from an EMBL/GenBank/DDBJ whole genome shotgun (WGS) entry which is preliminary data.</text>
</comment>
<feature type="transmembrane region" description="Helical" evidence="1">
    <location>
        <begin position="120"/>
        <end position="147"/>
    </location>
</feature>
<dbReference type="EMBL" id="DVMT01000026">
    <property type="protein sequence ID" value="HIU40131.1"/>
    <property type="molecule type" value="Genomic_DNA"/>
</dbReference>
<feature type="transmembrane region" description="Helical" evidence="1">
    <location>
        <begin position="241"/>
        <end position="263"/>
    </location>
</feature>
<organism evidence="2 3">
    <name type="scientific">Candidatus Aphodocola excrementigallinarum</name>
    <dbReference type="NCBI Taxonomy" id="2840670"/>
    <lineage>
        <taxon>Bacteria</taxon>
        <taxon>Bacillati</taxon>
        <taxon>Bacillota</taxon>
        <taxon>Bacilli</taxon>
        <taxon>Candidatus Aphodocola</taxon>
    </lineage>
</organism>
<gene>
    <name evidence="2" type="ORF">IAB68_02370</name>
</gene>
<keyword evidence="1" id="KW-1133">Transmembrane helix</keyword>
<accession>A0A9D1IP10</accession>
<evidence type="ECO:0000313" key="3">
    <source>
        <dbReference type="Proteomes" id="UP000824074"/>
    </source>
</evidence>
<evidence type="ECO:0000313" key="2">
    <source>
        <dbReference type="EMBL" id="HIU40131.1"/>
    </source>
</evidence>
<dbReference type="Proteomes" id="UP000824074">
    <property type="component" value="Unassembled WGS sequence"/>
</dbReference>
<feature type="transmembrane region" description="Helical" evidence="1">
    <location>
        <begin position="78"/>
        <end position="100"/>
    </location>
</feature>
<reference evidence="2" key="1">
    <citation type="submission" date="2020-10" db="EMBL/GenBank/DDBJ databases">
        <authorList>
            <person name="Gilroy R."/>
        </authorList>
    </citation>
    <scope>NUCLEOTIDE SEQUENCE</scope>
    <source>
        <strain evidence="2">CHK193-30670</strain>
    </source>
</reference>
<feature type="transmembrane region" description="Helical" evidence="1">
    <location>
        <begin position="7"/>
        <end position="28"/>
    </location>
</feature>
<sequence length="285" mass="32517">MTNRKNLILLYLLIAFEIIILLNSNVVIKSVTSSSILFILNIFPSMFPGMIIGNLLIKERIWLIIPNSIKKLFNKLFGFDDVLTSIFIISMFCGTPSNALYINEYLNDGKAQKMLQITHFINPLFVVAGVGIGVFKSAKIGFILLFIMWTENFIKAFILREKNIKVNKQINIKENSFINNLIESVKMAVNASLLIFGLVICFNLLVTLICNIFYIPDNINAILNGILEMTGGIMKLKNVEIIMPLKIMLAYLFLNFGGLCIHMQTFSMIENKKISYLKYLIFRLF</sequence>
<feature type="transmembrane region" description="Helical" evidence="1">
    <location>
        <begin position="34"/>
        <end position="57"/>
    </location>
</feature>
<reference evidence="2" key="2">
    <citation type="journal article" date="2021" name="PeerJ">
        <title>Extensive microbial diversity within the chicken gut microbiome revealed by metagenomics and culture.</title>
        <authorList>
            <person name="Gilroy R."/>
            <person name="Ravi A."/>
            <person name="Getino M."/>
            <person name="Pursley I."/>
            <person name="Horton D.L."/>
            <person name="Alikhan N.F."/>
            <person name="Baker D."/>
            <person name="Gharbi K."/>
            <person name="Hall N."/>
            <person name="Watson M."/>
            <person name="Adriaenssens E.M."/>
            <person name="Foster-Nyarko E."/>
            <person name="Jarju S."/>
            <person name="Secka A."/>
            <person name="Antonio M."/>
            <person name="Oren A."/>
            <person name="Chaudhuri R.R."/>
            <person name="La Ragione R."/>
            <person name="Hildebrand F."/>
            <person name="Pallen M.J."/>
        </authorList>
    </citation>
    <scope>NUCLEOTIDE SEQUENCE</scope>
    <source>
        <strain evidence="2">CHK193-30670</strain>
    </source>
</reference>
<keyword evidence="1" id="KW-0812">Transmembrane</keyword>
<name>A0A9D1IP10_9FIRM</name>
<evidence type="ECO:0000256" key="1">
    <source>
        <dbReference type="SAM" id="Phobius"/>
    </source>
</evidence>
<keyword evidence="1" id="KW-0472">Membrane</keyword>
<feature type="transmembrane region" description="Helical" evidence="1">
    <location>
        <begin position="193"/>
        <end position="215"/>
    </location>
</feature>
<proteinExistence type="predicted"/>
<protein>
    <recommendedName>
        <fullName evidence="4">Sporulation integral membrane protein YlbJ</fullName>
    </recommendedName>
</protein>